<evidence type="ECO:0000313" key="2">
    <source>
        <dbReference type="EMBL" id="CAH1262162.1"/>
    </source>
</evidence>
<evidence type="ECO:0000313" key="3">
    <source>
        <dbReference type="Proteomes" id="UP000838412"/>
    </source>
</evidence>
<accession>A0A8J9ZU35</accession>
<organism evidence="2 3">
    <name type="scientific">Branchiostoma lanceolatum</name>
    <name type="common">Common lancelet</name>
    <name type="synonym">Amphioxus lanceolatum</name>
    <dbReference type="NCBI Taxonomy" id="7740"/>
    <lineage>
        <taxon>Eukaryota</taxon>
        <taxon>Metazoa</taxon>
        <taxon>Chordata</taxon>
        <taxon>Cephalochordata</taxon>
        <taxon>Leptocardii</taxon>
        <taxon>Amphioxiformes</taxon>
        <taxon>Branchiostomatidae</taxon>
        <taxon>Branchiostoma</taxon>
    </lineage>
</organism>
<dbReference type="PANTHER" id="PTHR33887:SF5">
    <property type="entry name" value="PB1 DOMAIN-CONTAINING PROTEIN"/>
    <property type="match status" value="1"/>
</dbReference>
<dbReference type="InterPro" id="IPR039471">
    <property type="entry name" value="CXorf65-like"/>
</dbReference>
<keyword evidence="3" id="KW-1185">Reference proteome</keyword>
<name>A0A8J9ZU35_BRALA</name>
<dbReference type="EMBL" id="OV696689">
    <property type="protein sequence ID" value="CAH1262162.1"/>
    <property type="molecule type" value="Genomic_DNA"/>
</dbReference>
<evidence type="ECO:0000256" key="1">
    <source>
        <dbReference type="SAM" id="MobiDB-lite"/>
    </source>
</evidence>
<protein>
    <submittedName>
        <fullName evidence="2">Hypp2512 protein</fullName>
    </submittedName>
</protein>
<reference evidence="2" key="1">
    <citation type="submission" date="2022-01" db="EMBL/GenBank/DDBJ databases">
        <authorList>
            <person name="Braso-Vives M."/>
        </authorList>
    </citation>
    <scope>NUCLEOTIDE SEQUENCE</scope>
</reference>
<dbReference type="AlphaFoldDB" id="A0A8J9ZU35"/>
<gene>
    <name evidence="2" type="primary">Hypp2512</name>
    <name evidence="2" type="ORF">BLAG_LOCUS17347</name>
</gene>
<dbReference type="PANTHER" id="PTHR33887">
    <property type="entry name" value="PB1 DOMAIN-CONTAINING PROTEIN"/>
    <property type="match status" value="1"/>
</dbReference>
<dbReference type="Pfam" id="PF15874">
    <property type="entry name" value="Il2rg"/>
    <property type="match status" value="1"/>
</dbReference>
<feature type="region of interest" description="Disordered" evidence="1">
    <location>
        <begin position="99"/>
        <end position="135"/>
    </location>
</feature>
<proteinExistence type="predicted"/>
<dbReference type="Proteomes" id="UP000838412">
    <property type="component" value="Chromosome 4"/>
</dbReference>
<dbReference type="OrthoDB" id="2109241at2759"/>
<sequence length="135" mass="14745">MYVEVKYGSNECILVNTNCVVINLLSSIKQRCGVPDPDVLLDLTDETAFRTEELLMIWGILMRLNNAQTFPRKSIAVLGRNNPSGEASPLAGEALRLWTFRPGPEPPSPGRPGVSPPVRALKREGATSKSVKLNS</sequence>